<dbReference type="InterPro" id="IPR020823">
    <property type="entry name" value="Cell_div_FtsA"/>
</dbReference>
<dbReference type="PANTHER" id="PTHR32432">
    <property type="entry name" value="CELL DIVISION PROTEIN FTSA-RELATED"/>
    <property type="match status" value="1"/>
</dbReference>
<keyword evidence="3 5" id="KW-0472">Membrane</keyword>
<feature type="domain" description="SHS2" evidence="7">
    <location>
        <begin position="7"/>
        <end position="195"/>
    </location>
</feature>
<dbReference type="Pfam" id="PF14450">
    <property type="entry name" value="FtsA"/>
    <property type="match status" value="1"/>
</dbReference>
<dbReference type="SUPFAM" id="SSF53067">
    <property type="entry name" value="Actin-like ATPase domain"/>
    <property type="match status" value="2"/>
</dbReference>
<evidence type="ECO:0000256" key="6">
    <source>
        <dbReference type="PIRNR" id="PIRNR003101"/>
    </source>
</evidence>
<evidence type="ECO:0000259" key="7">
    <source>
        <dbReference type="SMART" id="SM00842"/>
    </source>
</evidence>
<comment type="similarity">
    <text evidence="5 6">Belongs to the FtsA/MreB family.</text>
</comment>
<proteinExistence type="inferred from homology"/>
<accession>A0AAE2SCJ2</accession>
<evidence type="ECO:0000256" key="5">
    <source>
        <dbReference type="HAMAP-Rule" id="MF_02033"/>
    </source>
</evidence>
<dbReference type="Proteomes" id="UP000634206">
    <property type="component" value="Unassembled WGS sequence"/>
</dbReference>
<dbReference type="AlphaFoldDB" id="A0AAE2SCJ2"/>
<comment type="subcellular location">
    <subcellularLocation>
        <location evidence="5">Cell membrane</location>
        <topology evidence="5">Peripheral membrane protein</topology>
        <orientation evidence="5">Cytoplasmic side</orientation>
    </subcellularLocation>
    <text evidence="5">Localizes to the Z ring in an FtsZ-dependent manner. Targeted to the membrane through a conserved C-terminal amphipathic helix.</text>
</comment>
<dbReference type="CDD" id="cd24048">
    <property type="entry name" value="ASKHA_NBD_FtsA"/>
    <property type="match status" value="1"/>
</dbReference>
<dbReference type="GO" id="GO:0043093">
    <property type="term" value="P:FtsZ-dependent cytokinesis"/>
    <property type="evidence" value="ECO:0007669"/>
    <property type="project" value="UniProtKB-UniRule"/>
</dbReference>
<evidence type="ECO:0000313" key="8">
    <source>
        <dbReference type="EMBL" id="MBK1854005.1"/>
    </source>
</evidence>
<dbReference type="Gene3D" id="3.30.420.40">
    <property type="match status" value="2"/>
</dbReference>
<comment type="subunit">
    <text evidence="5">Self-interacts. Interacts with FtsZ.</text>
</comment>
<name>A0AAE2SCJ2_9BACT</name>
<evidence type="ECO:0000256" key="4">
    <source>
        <dbReference type="ARBA" id="ARBA00023306"/>
    </source>
</evidence>
<organism evidence="8 9">
    <name type="scientific">Oceaniferula flava</name>
    <dbReference type="NCBI Taxonomy" id="2800421"/>
    <lineage>
        <taxon>Bacteria</taxon>
        <taxon>Pseudomonadati</taxon>
        <taxon>Verrucomicrobiota</taxon>
        <taxon>Verrucomicrobiia</taxon>
        <taxon>Verrucomicrobiales</taxon>
        <taxon>Verrucomicrobiaceae</taxon>
        <taxon>Oceaniferula</taxon>
    </lineage>
</organism>
<evidence type="ECO:0000256" key="3">
    <source>
        <dbReference type="ARBA" id="ARBA00023136"/>
    </source>
</evidence>
<keyword evidence="9" id="KW-1185">Reference proteome</keyword>
<evidence type="ECO:0000256" key="2">
    <source>
        <dbReference type="ARBA" id="ARBA00022618"/>
    </source>
</evidence>
<dbReference type="PIRSF" id="PIRSF003101">
    <property type="entry name" value="FtsA"/>
    <property type="match status" value="1"/>
</dbReference>
<dbReference type="SMART" id="SM00842">
    <property type="entry name" value="FtsA"/>
    <property type="match status" value="1"/>
</dbReference>
<dbReference type="InterPro" id="IPR043129">
    <property type="entry name" value="ATPase_NBD"/>
</dbReference>
<evidence type="ECO:0000256" key="1">
    <source>
        <dbReference type="ARBA" id="ARBA00022475"/>
    </source>
</evidence>
<keyword evidence="4 5" id="KW-0131">Cell cycle</keyword>
<evidence type="ECO:0000313" key="9">
    <source>
        <dbReference type="Proteomes" id="UP000634206"/>
    </source>
</evidence>
<dbReference type="Gene3D" id="3.30.1490.110">
    <property type="match status" value="1"/>
</dbReference>
<gene>
    <name evidence="5 8" type="primary">ftsA</name>
    <name evidence="8" type="ORF">JIN83_03485</name>
</gene>
<protein>
    <recommendedName>
        <fullName evidence="5 6">Cell division protein FtsA</fullName>
    </recommendedName>
</protein>
<dbReference type="PANTHER" id="PTHR32432:SF4">
    <property type="entry name" value="CELL DIVISION PROTEIN FTSA"/>
    <property type="match status" value="1"/>
</dbReference>
<dbReference type="InterPro" id="IPR003494">
    <property type="entry name" value="SHS2_FtsA"/>
</dbReference>
<dbReference type="EMBL" id="JAENIG010000002">
    <property type="protein sequence ID" value="MBK1854005.1"/>
    <property type="molecule type" value="Genomic_DNA"/>
</dbReference>
<reference evidence="8" key="1">
    <citation type="submission" date="2021-01" db="EMBL/GenBank/DDBJ databases">
        <title>Modified the classification status of verrucomicrobia.</title>
        <authorList>
            <person name="Feng X."/>
        </authorList>
    </citation>
    <scope>NUCLEOTIDE SEQUENCE</scope>
    <source>
        <strain evidence="8">5K15</strain>
    </source>
</reference>
<keyword evidence="1 5" id="KW-1003">Cell membrane</keyword>
<dbReference type="HAMAP" id="MF_02033">
    <property type="entry name" value="FtsA"/>
    <property type="match status" value="1"/>
</dbReference>
<dbReference type="RefSeq" id="WP_309488613.1">
    <property type="nucleotide sequence ID" value="NZ_JAENIG010000002.1"/>
</dbReference>
<dbReference type="NCBIfam" id="TIGR01174">
    <property type="entry name" value="ftsA"/>
    <property type="match status" value="1"/>
</dbReference>
<keyword evidence="2 5" id="KW-0132">Cell division</keyword>
<sequence length="404" mass="43807">MSKSKIHVGVEIGTTKTCMVVGEVKPDGSVKILGVGETRSAGVRKGEITDYPQAKAGLKHALLKAEDICDVDISSVLLAVTGSHIAGVNNRGTFRLPDDEEEVHENHLDEATEIARDLAIPGDHVYLHNFIRHYHLDGQEHSVSPVGLLGRSLDVDFHIVHGIRTRIQNSIKCVREIPLEVDDVVFAPIAAAQVALDREHKDAGALVIDIGGGTTDYVLYLKGAIAASGCIPVGGDHITNDIHLVTHIPFSRAEELKRTEGDASGDPARGIGMVKIIDDHGLEEGEMKRSLLNDIINGRLEETLYLILDRLPENAIKEIGTGVFLTGGTSSMRGFSELANKVFDLPIYQSEQSNISGVHANFRDPQYSTAVGLIRYAQILDAERESNSGGPVTRALKSIWPFSR</sequence>
<dbReference type="GO" id="GO:0009898">
    <property type="term" value="C:cytoplasmic side of plasma membrane"/>
    <property type="evidence" value="ECO:0007669"/>
    <property type="project" value="UniProtKB-UniRule"/>
</dbReference>
<dbReference type="Pfam" id="PF02491">
    <property type="entry name" value="SHS2_FTSA"/>
    <property type="match status" value="1"/>
</dbReference>
<comment type="caution">
    <text evidence="8">The sequence shown here is derived from an EMBL/GenBank/DDBJ whole genome shotgun (WGS) entry which is preliminary data.</text>
</comment>
<dbReference type="InterPro" id="IPR050696">
    <property type="entry name" value="FtsA/MreB"/>
</dbReference>
<dbReference type="GO" id="GO:0032153">
    <property type="term" value="C:cell division site"/>
    <property type="evidence" value="ECO:0007669"/>
    <property type="project" value="UniProtKB-UniRule"/>
</dbReference>
<comment type="function">
    <text evidence="5 6">Cell division protein that is involved in the assembly of the Z ring. May serve as a membrane anchor for the Z ring.</text>
</comment>